<evidence type="ECO:0000256" key="1">
    <source>
        <dbReference type="SAM" id="MobiDB-lite"/>
    </source>
</evidence>
<feature type="compositionally biased region" description="Polar residues" evidence="1">
    <location>
        <begin position="98"/>
        <end position="117"/>
    </location>
</feature>
<reference evidence="2" key="1">
    <citation type="submission" date="2025-05" db="UniProtKB">
        <authorList>
            <consortium name="EnsemblMetazoa"/>
        </authorList>
    </citation>
    <scope>IDENTIFICATION</scope>
</reference>
<feature type="region of interest" description="Disordered" evidence="1">
    <location>
        <begin position="81"/>
        <end position="231"/>
    </location>
</feature>
<dbReference type="EnsemblMetazoa" id="XM_050647561.1">
    <property type="protein sequence ID" value="XP_050503518.1"/>
    <property type="gene ID" value="LOC126882588"/>
</dbReference>
<dbReference type="RefSeq" id="XP_050503518.1">
    <property type="nucleotide sequence ID" value="XM_050647561.1"/>
</dbReference>
<keyword evidence="3" id="KW-1185">Reference proteome</keyword>
<protein>
    <submittedName>
        <fullName evidence="2">Uncharacterized protein</fullName>
    </submittedName>
</protein>
<proteinExistence type="predicted"/>
<feature type="compositionally biased region" description="Basic and acidic residues" evidence="1">
    <location>
        <begin position="151"/>
        <end position="163"/>
    </location>
</feature>
<feature type="compositionally biased region" description="Basic residues" evidence="1">
    <location>
        <begin position="129"/>
        <end position="142"/>
    </location>
</feature>
<accession>A0ABM5K003</accession>
<feature type="compositionally biased region" description="Low complexity" evidence="1">
    <location>
        <begin position="81"/>
        <end position="97"/>
    </location>
</feature>
<evidence type="ECO:0000313" key="2">
    <source>
        <dbReference type="EnsemblMetazoa" id="XP_050503518.1"/>
    </source>
</evidence>
<dbReference type="GeneID" id="126882588"/>
<sequence>MTLYQIAECAGTAHSKSMTPENIMNGFKSTGIYPFNKHIFSETDFLLSSVTARQINDFENYDGQKAMVVLRDSTNHEENASVFSSSVNVASTSSNTTQETEPNSTLEIPSTSKNSFITPFDIRGFPKAAPRKNSNRRRKSRKSVILTSTPEMKDLSYKTEGKKTPTTAAVNKVKRNISKALSTKACKKDSPRKKTKSGESDSETDSGSLELADSSDDELSSPMMQEQKDDSESYAIAENTEILKDSFVLVKFEKNIHYVAKILEIVNSYEFKISYLRRSTKVSNSFYFPDIPDIHMGLKSDFVMLLPAPIYTKNKRLSCYYRFGLEFNNFIVR</sequence>
<evidence type="ECO:0000313" key="3">
    <source>
        <dbReference type="Proteomes" id="UP001652700"/>
    </source>
</evidence>
<organism evidence="2 3">
    <name type="scientific">Diabrotica virgifera virgifera</name>
    <name type="common">western corn rootworm</name>
    <dbReference type="NCBI Taxonomy" id="50390"/>
    <lineage>
        <taxon>Eukaryota</taxon>
        <taxon>Metazoa</taxon>
        <taxon>Ecdysozoa</taxon>
        <taxon>Arthropoda</taxon>
        <taxon>Hexapoda</taxon>
        <taxon>Insecta</taxon>
        <taxon>Pterygota</taxon>
        <taxon>Neoptera</taxon>
        <taxon>Endopterygota</taxon>
        <taxon>Coleoptera</taxon>
        <taxon>Polyphaga</taxon>
        <taxon>Cucujiformia</taxon>
        <taxon>Chrysomeloidea</taxon>
        <taxon>Chrysomelidae</taxon>
        <taxon>Galerucinae</taxon>
        <taxon>Diabroticina</taxon>
        <taxon>Diabroticites</taxon>
        <taxon>Diabrotica</taxon>
    </lineage>
</organism>
<dbReference type="Proteomes" id="UP001652700">
    <property type="component" value="Unplaced"/>
</dbReference>
<name>A0ABM5K003_DIAVI</name>